<organism evidence="1 2">
    <name type="scientific">Physocladia obscura</name>
    <dbReference type="NCBI Taxonomy" id="109957"/>
    <lineage>
        <taxon>Eukaryota</taxon>
        <taxon>Fungi</taxon>
        <taxon>Fungi incertae sedis</taxon>
        <taxon>Chytridiomycota</taxon>
        <taxon>Chytridiomycota incertae sedis</taxon>
        <taxon>Chytridiomycetes</taxon>
        <taxon>Chytridiales</taxon>
        <taxon>Chytriomycetaceae</taxon>
        <taxon>Physocladia</taxon>
    </lineage>
</organism>
<sequence length="64" mass="7211">MAMIIELFGIQPASHIRKTMPRELKPNGANGPNDAAFAINENTDKNNHFHILSWSPLKPSIMQR</sequence>
<dbReference type="EMBL" id="JADGJH010006211">
    <property type="protein sequence ID" value="KAJ3077844.1"/>
    <property type="molecule type" value="Genomic_DNA"/>
</dbReference>
<comment type="caution">
    <text evidence="1">The sequence shown here is derived from an EMBL/GenBank/DDBJ whole genome shotgun (WGS) entry which is preliminary data.</text>
</comment>
<protein>
    <submittedName>
        <fullName evidence="1">Uncharacterized protein</fullName>
    </submittedName>
</protein>
<name>A0AAD5SLI9_9FUNG</name>
<dbReference type="AlphaFoldDB" id="A0AAD5SLI9"/>
<keyword evidence="2" id="KW-1185">Reference proteome</keyword>
<evidence type="ECO:0000313" key="2">
    <source>
        <dbReference type="Proteomes" id="UP001211907"/>
    </source>
</evidence>
<accession>A0AAD5SLI9</accession>
<reference evidence="1" key="1">
    <citation type="submission" date="2020-05" db="EMBL/GenBank/DDBJ databases">
        <title>Phylogenomic resolution of chytrid fungi.</title>
        <authorList>
            <person name="Stajich J.E."/>
            <person name="Amses K."/>
            <person name="Simmons R."/>
            <person name="Seto K."/>
            <person name="Myers J."/>
            <person name="Bonds A."/>
            <person name="Quandt C.A."/>
            <person name="Barry K."/>
            <person name="Liu P."/>
            <person name="Grigoriev I."/>
            <person name="Longcore J.E."/>
            <person name="James T.Y."/>
        </authorList>
    </citation>
    <scope>NUCLEOTIDE SEQUENCE</scope>
    <source>
        <strain evidence="1">JEL0513</strain>
    </source>
</reference>
<feature type="non-terminal residue" evidence="1">
    <location>
        <position position="64"/>
    </location>
</feature>
<gene>
    <name evidence="1" type="ORF">HK100_010909</name>
</gene>
<evidence type="ECO:0000313" key="1">
    <source>
        <dbReference type="EMBL" id="KAJ3077844.1"/>
    </source>
</evidence>
<proteinExistence type="predicted"/>
<dbReference type="Proteomes" id="UP001211907">
    <property type="component" value="Unassembled WGS sequence"/>
</dbReference>